<name>A0ABT8PCG7_9BURK</name>
<reference evidence="1" key="1">
    <citation type="submission" date="2023-07" db="EMBL/GenBank/DDBJ databases">
        <title>A collection of bacterial strains from the Burkholderia cepacia Research Laboratory and Repository.</title>
        <authorList>
            <person name="Lipuma J."/>
            <person name="Spilker T."/>
            <person name="Caverly L."/>
        </authorList>
    </citation>
    <scope>NUCLEOTIDE SEQUENCE</scope>
    <source>
        <strain evidence="1">AU42020</strain>
    </source>
</reference>
<evidence type="ECO:0000313" key="1">
    <source>
        <dbReference type="EMBL" id="MDN7932757.1"/>
    </source>
</evidence>
<dbReference type="RefSeq" id="WP_301755710.1">
    <property type="nucleotide sequence ID" value="NZ_JAUJSQ010000005.1"/>
</dbReference>
<dbReference type="Proteomes" id="UP001171606">
    <property type="component" value="Unassembled WGS sequence"/>
</dbReference>
<evidence type="ECO:0000313" key="2">
    <source>
        <dbReference type="Proteomes" id="UP001171606"/>
    </source>
</evidence>
<sequence length="337" mass="37213">MANPQATTRVSRCEPPALAGGGFLLVDPDAFSDVDMIAALNPTRCSPTNWGKDPAGLPAIIDLGRCDEWQIAWLAAVLDVEHANRKHTPLMAAGIGAYIDASASLDALVEHIAGLLLVLPVNRHGNRSPGGALWRFFDPRVFAHLCWMLDSGTLDELVGPVSSWSFPWLDGWFRFDVKVRHADENRQAPVVLFEARAGEFRRIDAAVWARAQRIASINRVVACLDNPEELDWPQRVAIASRIESALTAAEHRLHWRDREDCVRYAEYAVRYGAAFLDHPKLVDCWARLETRAASMGWADVMALLTPDEHCALSGCVTDGDGVAPDRPFPNHFSFDGT</sequence>
<gene>
    <name evidence="1" type="ORF">QZM52_15820</name>
</gene>
<comment type="caution">
    <text evidence="1">The sequence shown here is derived from an EMBL/GenBank/DDBJ whole genome shotgun (WGS) entry which is preliminary data.</text>
</comment>
<dbReference type="EMBL" id="JAUJSQ010000005">
    <property type="protein sequence ID" value="MDN7932757.1"/>
    <property type="molecule type" value="Genomic_DNA"/>
</dbReference>
<accession>A0ABT8PCG7</accession>
<protein>
    <recommendedName>
        <fullName evidence="3">DUF4123 domain-containing protein</fullName>
    </recommendedName>
</protein>
<evidence type="ECO:0008006" key="3">
    <source>
        <dbReference type="Google" id="ProtNLM"/>
    </source>
</evidence>
<organism evidence="1 2">
    <name type="scientific">Burkholderia metallica</name>
    <dbReference type="NCBI Taxonomy" id="488729"/>
    <lineage>
        <taxon>Bacteria</taxon>
        <taxon>Pseudomonadati</taxon>
        <taxon>Pseudomonadota</taxon>
        <taxon>Betaproteobacteria</taxon>
        <taxon>Burkholderiales</taxon>
        <taxon>Burkholderiaceae</taxon>
        <taxon>Burkholderia</taxon>
        <taxon>Burkholderia cepacia complex</taxon>
    </lineage>
</organism>
<keyword evidence="2" id="KW-1185">Reference proteome</keyword>
<proteinExistence type="predicted"/>